<protein>
    <submittedName>
        <fullName evidence="1">Uncharacterized protein</fullName>
    </submittedName>
</protein>
<dbReference type="Proteomes" id="UP000035648">
    <property type="component" value="Chromosome"/>
</dbReference>
<dbReference type="KEGG" id="bbgw:UT28_C0001G0308"/>
<evidence type="ECO:0000313" key="1">
    <source>
        <dbReference type="EMBL" id="AKM82117.1"/>
    </source>
</evidence>
<organism evidence="1 2">
    <name type="scientific">Berkelbacteria bacterium GW2011_GWE1_39_12</name>
    <dbReference type="NCBI Taxonomy" id="1618337"/>
    <lineage>
        <taxon>Bacteria</taxon>
        <taxon>Candidatus Berkelbacteria</taxon>
    </lineage>
</organism>
<sequence>MRTKNILECEHINVRLFNQKTGQWFKSNYGPT</sequence>
<dbReference type="AlphaFoldDB" id="A0A0G4B545"/>
<gene>
    <name evidence="1" type="ORF">UT28_C0001G0308</name>
</gene>
<dbReference type="STRING" id="1618337.UT28_C0001G0308"/>
<evidence type="ECO:0000313" key="2">
    <source>
        <dbReference type="Proteomes" id="UP000035648"/>
    </source>
</evidence>
<name>A0A0G4B545_9BACT</name>
<reference evidence="1 2" key="1">
    <citation type="journal article" date="2015" name="Nature">
        <title>rRNA introns, odd ribosomes, and small enigmatic genomes across a large radiation of phyla.</title>
        <authorList>
            <person name="Brown C.T."/>
            <person name="Hug L.A."/>
            <person name="Thomas B.C."/>
            <person name="Sharon I."/>
            <person name="Castelle C.J."/>
            <person name="Singh A."/>
            <person name="Wilkins M.J."/>
            <person name="Williams K.H."/>
            <person name="Banfield J.F."/>
        </authorList>
    </citation>
    <scope>NUCLEOTIDE SEQUENCE [LARGE SCALE GENOMIC DNA]</scope>
</reference>
<dbReference type="EMBL" id="CP011213">
    <property type="protein sequence ID" value="AKM82117.1"/>
    <property type="molecule type" value="Genomic_DNA"/>
</dbReference>
<accession>A0A0G4B545</accession>
<proteinExistence type="predicted"/>